<evidence type="ECO:0000256" key="1">
    <source>
        <dbReference type="SAM" id="Phobius"/>
    </source>
</evidence>
<evidence type="ECO:0000313" key="2">
    <source>
        <dbReference type="EMBL" id="GFC61453.1"/>
    </source>
</evidence>
<comment type="caution">
    <text evidence="2">The sequence shown here is derived from an EMBL/GenBank/DDBJ whole genome shotgun (WGS) entry which is preliminary data.</text>
</comment>
<dbReference type="AlphaFoldDB" id="A0A699Q5B0"/>
<keyword evidence="1" id="KW-0472">Membrane</keyword>
<gene>
    <name evidence="2" type="ORF">Tci_833423</name>
</gene>
<protein>
    <submittedName>
        <fullName evidence="2">Uncharacterized protein</fullName>
    </submittedName>
</protein>
<keyword evidence="1" id="KW-0812">Transmembrane</keyword>
<name>A0A699Q5B0_TANCI</name>
<keyword evidence="1" id="KW-1133">Transmembrane helix</keyword>
<accession>A0A699Q5B0</accession>
<proteinExistence type="predicted"/>
<reference evidence="2" key="1">
    <citation type="journal article" date="2019" name="Sci. Rep.">
        <title>Draft genome of Tanacetum cinerariifolium, the natural source of mosquito coil.</title>
        <authorList>
            <person name="Yamashiro T."/>
            <person name="Shiraishi A."/>
            <person name="Satake H."/>
            <person name="Nakayama K."/>
        </authorList>
    </citation>
    <scope>NUCLEOTIDE SEQUENCE</scope>
</reference>
<feature type="transmembrane region" description="Helical" evidence="1">
    <location>
        <begin position="65"/>
        <end position="90"/>
    </location>
</feature>
<organism evidence="2">
    <name type="scientific">Tanacetum cinerariifolium</name>
    <name type="common">Dalmatian daisy</name>
    <name type="synonym">Chrysanthemum cinerariifolium</name>
    <dbReference type="NCBI Taxonomy" id="118510"/>
    <lineage>
        <taxon>Eukaryota</taxon>
        <taxon>Viridiplantae</taxon>
        <taxon>Streptophyta</taxon>
        <taxon>Embryophyta</taxon>
        <taxon>Tracheophyta</taxon>
        <taxon>Spermatophyta</taxon>
        <taxon>Magnoliopsida</taxon>
        <taxon>eudicotyledons</taxon>
        <taxon>Gunneridae</taxon>
        <taxon>Pentapetalae</taxon>
        <taxon>asterids</taxon>
        <taxon>campanulids</taxon>
        <taxon>Asterales</taxon>
        <taxon>Asteraceae</taxon>
        <taxon>Asteroideae</taxon>
        <taxon>Anthemideae</taxon>
        <taxon>Anthemidinae</taxon>
        <taxon>Tanacetum</taxon>
    </lineage>
</organism>
<sequence>MTCKTLCLLNYALMIRHDYDITSSLRRGALHTWSSIHHLLTDEVLTSPEQTATDQMLLFHDPAVFGVPAGLLILAGFGCCCCWLLLVWFVHAVGIKMQSSSLHVLIRLGRSEKKGRYMELSHR</sequence>
<dbReference type="EMBL" id="BKCJ010989709">
    <property type="protein sequence ID" value="GFC61453.1"/>
    <property type="molecule type" value="Genomic_DNA"/>
</dbReference>